<sequence>MQFSNSILVAGLIAFASASPAPAPEPTTPTAAQSQALIDDLQSYFSALVTQTALLSLASSIATDTAALNSLQDIQQSLESDILNGQTPNTAFITALPSPIASVVGSIYSAEISILSKDGFGDVVASATASEATTASSTSAANTATATGKTSATESVSGSGTATVATASASGSGAATAATVSASSTRPATIENGAAGALGVDMLKTCGGLAVGVLGVVMAL</sequence>
<comment type="caution">
    <text evidence="2">The sequence shown here is derived from an EMBL/GenBank/DDBJ whole genome shotgun (WGS) entry which is preliminary data.</text>
</comment>
<feature type="signal peptide" evidence="1">
    <location>
        <begin position="1"/>
        <end position="18"/>
    </location>
</feature>
<protein>
    <recommendedName>
        <fullName evidence="4">Cell wall protein</fullName>
    </recommendedName>
</protein>
<proteinExistence type="predicted"/>
<evidence type="ECO:0008006" key="4">
    <source>
        <dbReference type="Google" id="ProtNLM"/>
    </source>
</evidence>
<keyword evidence="3" id="KW-1185">Reference proteome</keyword>
<reference evidence="2 3" key="1">
    <citation type="submission" date="2019-06" db="EMBL/GenBank/DDBJ databases">
        <title>Genome Sequence of the Brown Rot Fungal Pathogen Monilinia laxa.</title>
        <authorList>
            <person name="De Miccolis Angelini R.M."/>
            <person name="Landi L."/>
            <person name="Abate D."/>
            <person name="Pollastro S."/>
            <person name="Romanazzi G."/>
            <person name="Faretra F."/>
        </authorList>
    </citation>
    <scope>NUCLEOTIDE SEQUENCE [LARGE SCALE GENOMIC DNA]</scope>
    <source>
        <strain evidence="2 3">Mlax316</strain>
    </source>
</reference>
<dbReference type="Proteomes" id="UP000326757">
    <property type="component" value="Unassembled WGS sequence"/>
</dbReference>
<dbReference type="EMBL" id="VIGI01000003">
    <property type="protein sequence ID" value="KAB8302279.1"/>
    <property type="molecule type" value="Genomic_DNA"/>
</dbReference>
<evidence type="ECO:0000313" key="2">
    <source>
        <dbReference type="EMBL" id="KAB8302279.1"/>
    </source>
</evidence>
<feature type="chain" id="PRO_5024911089" description="Cell wall protein" evidence="1">
    <location>
        <begin position="19"/>
        <end position="220"/>
    </location>
</feature>
<dbReference type="AlphaFoldDB" id="A0A5N6KG55"/>
<accession>A0A5N6KG55</accession>
<organism evidence="2 3">
    <name type="scientific">Monilinia laxa</name>
    <name type="common">Brown rot fungus</name>
    <name type="synonym">Sclerotinia laxa</name>
    <dbReference type="NCBI Taxonomy" id="61186"/>
    <lineage>
        <taxon>Eukaryota</taxon>
        <taxon>Fungi</taxon>
        <taxon>Dikarya</taxon>
        <taxon>Ascomycota</taxon>
        <taxon>Pezizomycotina</taxon>
        <taxon>Leotiomycetes</taxon>
        <taxon>Helotiales</taxon>
        <taxon>Sclerotiniaceae</taxon>
        <taxon>Monilinia</taxon>
    </lineage>
</organism>
<evidence type="ECO:0000256" key="1">
    <source>
        <dbReference type="SAM" id="SignalP"/>
    </source>
</evidence>
<dbReference type="OrthoDB" id="3554208at2759"/>
<gene>
    <name evidence="2" type="ORF">EYC80_005719</name>
</gene>
<evidence type="ECO:0000313" key="3">
    <source>
        <dbReference type="Proteomes" id="UP000326757"/>
    </source>
</evidence>
<keyword evidence="1" id="KW-0732">Signal</keyword>
<name>A0A5N6KG55_MONLA</name>